<proteinExistence type="predicted"/>
<evidence type="ECO:0000313" key="2">
    <source>
        <dbReference type="EMBL" id="MDC5696294.1"/>
    </source>
</evidence>
<dbReference type="RefSeq" id="WP_272460871.1">
    <property type="nucleotide sequence ID" value="NZ_JAPFQL010000009.1"/>
</dbReference>
<keyword evidence="3" id="KW-1185">Reference proteome</keyword>
<feature type="compositionally biased region" description="Polar residues" evidence="1">
    <location>
        <begin position="116"/>
        <end position="131"/>
    </location>
</feature>
<name>A0ABT5GDU1_9MICO</name>
<protein>
    <recommendedName>
        <fullName evidence="4">N-acetyltransferase domain-containing protein</fullName>
    </recommendedName>
</protein>
<organism evidence="2 3">
    <name type="scientific">Intrasporangium calvum</name>
    <dbReference type="NCBI Taxonomy" id="53358"/>
    <lineage>
        <taxon>Bacteria</taxon>
        <taxon>Bacillati</taxon>
        <taxon>Actinomycetota</taxon>
        <taxon>Actinomycetes</taxon>
        <taxon>Micrococcales</taxon>
        <taxon>Intrasporangiaceae</taxon>
        <taxon>Intrasporangium</taxon>
    </lineage>
</organism>
<comment type="caution">
    <text evidence="2">The sequence shown here is derived from an EMBL/GenBank/DDBJ whole genome shotgun (WGS) entry which is preliminary data.</text>
</comment>
<accession>A0ABT5GDU1</accession>
<dbReference type="EMBL" id="JAPFQL010000009">
    <property type="protein sequence ID" value="MDC5696294.1"/>
    <property type="molecule type" value="Genomic_DNA"/>
</dbReference>
<dbReference type="Proteomes" id="UP001150259">
    <property type="component" value="Unassembled WGS sequence"/>
</dbReference>
<evidence type="ECO:0008006" key="4">
    <source>
        <dbReference type="Google" id="ProtNLM"/>
    </source>
</evidence>
<feature type="region of interest" description="Disordered" evidence="1">
    <location>
        <begin position="103"/>
        <end position="131"/>
    </location>
</feature>
<sequence>MTLEPDVRDYGPNDNRQYVLFKDNTPVCLACVGETQYDMDGDIGRPASLKLIWTPTNHRGNGYAPTLATAIWAKFPDLTHDGHLSTHGTKLVTKLGIPLEVGRTPQPYDDTEAEATGQSTWDKWATATPNP</sequence>
<evidence type="ECO:0000256" key="1">
    <source>
        <dbReference type="SAM" id="MobiDB-lite"/>
    </source>
</evidence>
<gene>
    <name evidence="2" type="ORF">OO014_03425</name>
</gene>
<reference evidence="2 3" key="1">
    <citation type="submission" date="2022-11" db="EMBL/GenBank/DDBJ databases">
        <title>Anaerobic phenanthrene biodegradation by a DNRA strain PheN6.</title>
        <authorList>
            <person name="Zhang Z."/>
        </authorList>
    </citation>
    <scope>NUCLEOTIDE SEQUENCE [LARGE SCALE GENOMIC DNA]</scope>
    <source>
        <strain evidence="2 3">PheN6</strain>
    </source>
</reference>
<evidence type="ECO:0000313" key="3">
    <source>
        <dbReference type="Proteomes" id="UP001150259"/>
    </source>
</evidence>